<dbReference type="AlphaFoldDB" id="A0A225UEX4"/>
<dbReference type="EMBL" id="NBNE01020072">
    <property type="protein sequence ID" value="OWY91513.1"/>
    <property type="molecule type" value="Genomic_DNA"/>
</dbReference>
<keyword evidence="3" id="KW-1185">Reference proteome</keyword>
<feature type="region of interest" description="Disordered" evidence="1">
    <location>
        <begin position="1"/>
        <end position="32"/>
    </location>
</feature>
<name>A0A225UEX4_9STRA</name>
<evidence type="ECO:0000256" key="1">
    <source>
        <dbReference type="SAM" id="MobiDB-lite"/>
    </source>
</evidence>
<organism evidence="2 3">
    <name type="scientific">Phytophthora megakarya</name>
    <dbReference type="NCBI Taxonomy" id="4795"/>
    <lineage>
        <taxon>Eukaryota</taxon>
        <taxon>Sar</taxon>
        <taxon>Stramenopiles</taxon>
        <taxon>Oomycota</taxon>
        <taxon>Peronosporomycetes</taxon>
        <taxon>Peronosporales</taxon>
        <taxon>Peronosporaceae</taxon>
        <taxon>Phytophthora</taxon>
    </lineage>
</organism>
<accession>A0A225UEX4</accession>
<comment type="caution">
    <text evidence="2">The sequence shown here is derived from an EMBL/GenBank/DDBJ whole genome shotgun (WGS) entry which is preliminary data.</text>
</comment>
<evidence type="ECO:0000313" key="3">
    <source>
        <dbReference type="Proteomes" id="UP000198211"/>
    </source>
</evidence>
<gene>
    <name evidence="2" type="ORF">PHMEG_00039884</name>
</gene>
<protein>
    <submittedName>
        <fullName evidence="2">Uncharacterized protein</fullName>
    </submittedName>
</protein>
<reference evidence="3" key="1">
    <citation type="submission" date="2017-03" db="EMBL/GenBank/DDBJ databases">
        <title>Phytopthora megakarya and P. palmivora, two closely related causual agents of cacao black pod achieved similar genome size and gene model numbers by different mechanisms.</title>
        <authorList>
            <person name="Ali S."/>
            <person name="Shao J."/>
            <person name="Larry D.J."/>
            <person name="Kronmiller B."/>
            <person name="Shen D."/>
            <person name="Strem M.D."/>
            <person name="Melnick R.L."/>
            <person name="Guiltinan M.J."/>
            <person name="Tyler B.M."/>
            <person name="Meinhardt L.W."/>
            <person name="Bailey B.A."/>
        </authorList>
    </citation>
    <scope>NUCLEOTIDE SEQUENCE [LARGE SCALE GENOMIC DNA]</scope>
    <source>
        <strain evidence="3">zdho120</strain>
    </source>
</reference>
<feature type="non-terminal residue" evidence="2">
    <location>
        <position position="357"/>
    </location>
</feature>
<dbReference type="Proteomes" id="UP000198211">
    <property type="component" value="Unassembled WGS sequence"/>
</dbReference>
<dbReference type="OrthoDB" id="164904at2759"/>
<proteinExistence type="predicted"/>
<evidence type="ECO:0000313" key="2">
    <source>
        <dbReference type="EMBL" id="OWY91513.1"/>
    </source>
</evidence>
<sequence>MKAQATQSRRSRKKEEVKQTKEGQQTMKEVEKVPPQALQTEVYKSAVARISLAATALCPIVKEVDALPRTDRILITPEILNALSESVVGDSDGRQRDAVICSLERVIEWAKNPAGQTNHVSFYRKYAETVKSCANNIPYSERSDSMKRLGWKLSGLLDDFTRYTDVDAERSATKTKAMCMGKSLYWRVKQIHKSVRSKRRQHLLGLIVSCKAMIASNVNKTQFSYAGKALHIVVHWMKEGPHESELLCLYCLLLDASRSFAIQELFDDDRLFYLRLTDRMIELIAETPSYKAQEFLADIKDRAAKHLSALNDWQRSSVAPAEFKKNFHVLKDIINHVTRGWVSREDPTVHKCVDVLK</sequence>